<gene>
    <name evidence="1" type="ORF">GTZ93_19000</name>
</gene>
<dbReference type="Proteomes" id="UP000537825">
    <property type="component" value="Unassembled WGS sequence"/>
</dbReference>
<dbReference type="AlphaFoldDB" id="A0A7X4YCR4"/>
<keyword evidence="2" id="KW-1185">Reference proteome</keyword>
<name>A0A7X4YCR4_9BACT</name>
<proteinExistence type="predicted"/>
<evidence type="ECO:0000313" key="1">
    <source>
        <dbReference type="EMBL" id="NBC41892.1"/>
    </source>
</evidence>
<reference evidence="1 2" key="1">
    <citation type="submission" date="2020-01" db="EMBL/GenBank/DDBJ databases">
        <title>The draft genome sequence of Corallococcus exiguus DSM 14696.</title>
        <authorList>
            <person name="Zhang X."/>
            <person name="Zhu H."/>
        </authorList>
    </citation>
    <scope>NUCLEOTIDE SEQUENCE [LARGE SCALE GENOMIC DNA]</scope>
    <source>
        <strain evidence="1 2">DSM 14696</strain>
    </source>
</reference>
<accession>A0A7X4YCR4</accession>
<protein>
    <submittedName>
        <fullName evidence="1">Uncharacterized protein</fullName>
    </submittedName>
</protein>
<dbReference type="RefSeq" id="WP_126935226.1">
    <property type="nucleotide sequence ID" value="NZ_CBCSLE010000046.1"/>
</dbReference>
<organism evidence="1 2">
    <name type="scientific">Corallococcus exiguus</name>
    <dbReference type="NCBI Taxonomy" id="83462"/>
    <lineage>
        <taxon>Bacteria</taxon>
        <taxon>Pseudomonadati</taxon>
        <taxon>Myxococcota</taxon>
        <taxon>Myxococcia</taxon>
        <taxon>Myxococcales</taxon>
        <taxon>Cystobacterineae</taxon>
        <taxon>Myxococcaceae</taxon>
        <taxon>Corallococcus</taxon>
    </lineage>
</organism>
<comment type="caution">
    <text evidence="1">The sequence shown here is derived from an EMBL/GenBank/DDBJ whole genome shotgun (WGS) entry which is preliminary data.</text>
</comment>
<evidence type="ECO:0000313" key="2">
    <source>
        <dbReference type="Proteomes" id="UP000537825"/>
    </source>
</evidence>
<sequence>MRLNVLMQAYLRNAQVQAVQSRPLTPRMQALLDEGVVGRHGLWVWRRQALEVAPAIQPTFPDATGYECFTNKVHVADFVGSFDEEPWERRLPLKEQVGYGLRLALELQRVLPAEERFTTILGCSNACTLRFHLSRPGERWLEEDLENYPRDALLELGNQDDVRGWAAHPS</sequence>
<dbReference type="EMBL" id="JAAAPK010000004">
    <property type="protein sequence ID" value="NBC41892.1"/>
    <property type="molecule type" value="Genomic_DNA"/>
</dbReference>